<evidence type="ECO:0000313" key="1">
    <source>
        <dbReference type="EMBL" id="MBA0861171.1"/>
    </source>
</evidence>
<dbReference type="InterPro" id="IPR052929">
    <property type="entry name" value="RNase_H-like_EbsB-rel"/>
</dbReference>
<dbReference type="EMBL" id="JABFAF010000007">
    <property type="protein sequence ID" value="MBA0861171.1"/>
    <property type="molecule type" value="Genomic_DNA"/>
</dbReference>
<organism evidence="1 2">
    <name type="scientific">Gossypium schwendimanii</name>
    <name type="common">Cotton</name>
    <dbReference type="NCBI Taxonomy" id="34291"/>
    <lineage>
        <taxon>Eukaryota</taxon>
        <taxon>Viridiplantae</taxon>
        <taxon>Streptophyta</taxon>
        <taxon>Embryophyta</taxon>
        <taxon>Tracheophyta</taxon>
        <taxon>Spermatophyta</taxon>
        <taxon>Magnoliopsida</taxon>
        <taxon>eudicotyledons</taxon>
        <taxon>Gunneridae</taxon>
        <taxon>Pentapetalae</taxon>
        <taxon>rosids</taxon>
        <taxon>malvids</taxon>
        <taxon>Malvales</taxon>
        <taxon>Malvaceae</taxon>
        <taxon>Malvoideae</taxon>
        <taxon>Gossypium</taxon>
    </lineage>
</organism>
<dbReference type="PANTHER" id="PTHR47074:SF61">
    <property type="entry name" value="RNASE H TYPE-1 DOMAIN-CONTAINING PROTEIN"/>
    <property type="match status" value="1"/>
</dbReference>
<proteinExistence type="predicted"/>
<evidence type="ECO:0008006" key="3">
    <source>
        <dbReference type="Google" id="ProtNLM"/>
    </source>
</evidence>
<keyword evidence="2" id="KW-1185">Reference proteome</keyword>
<sequence>MDVAVRRCAWQRMRGEAWHVAVAHMRGQGMGPGCCGSGSRMLLGFWSLLESRISSSEVGTGKVLSQFNFFGGLTRVKPIIGVEKYLVLKSFIEFRLAMEDWFKAFCFNLDLTSNLKHPNPSAMVRSVLSPPFWVKVNADVGYSSSKQKAVSGIIIRDENDQIRGSCFRIHNLFSSIVMAEAEDYSKIRPVTRDVKALSRSFLACCFNFTGRGGNTVAHTMAKEGMKSSKDRFWFEDASVRAIDLAASDLRIMRPP</sequence>
<dbReference type="OrthoDB" id="10304134at2759"/>
<comment type="caution">
    <text evidence="1">The sequence shown here is derived from an EMBL/GenBank/DDBJ whole genome shotgun (WGS) entry which is preliminary data.</text>
</comment>
<evidence type="ECO:0000313" key="2">
    <source>
        <dbReference type="Proteomes" id="UP000593576"/>
    </source>
</evidence>
<dbReference type="Proteomes" id="UP000593576">
    <property type="component" value="Unassembled WGS sequence"/>
</dbReference>
<dbReference type="PANTHER" id="PTHR47074">
    <property type="entry name" value="BNAC02G40300D PROTEIN"/>
    <property type="match status" value="1"/>
</dbReference>
<name>A0A7J9LR63_GOSSC</name>
<dbReference type="AlphaFoldDB" id="A0A7J9LR63"/>
<gene>
    <name evidence="1" type="ORF">Goshw_025248</name>
</gene>
<reference evidence="1 2" key="1">
    <citation type="journal article" date="2019" name="Genome Biol. Evol.">
        <title>Insights into the evolution of the New World diploid cottons (Gossypium, subgenus Houzingenia) based on genome sequencing.</title>
        <authorList>
            <person name="Grover C.E."/>
            <person name="Arick M.A. 2nd"/>
            <person name="Thrash A."/>
            <person name="Conover J.L."/>
            <person name="Sanders W.S."/>
            <person name="Peterson D.G."/>
            <person name="Frelichowski J.E."/>
            <person name="Scheffler J.A."/>
            <person name="Scheffler B.E."/>
            <person name="Wendel J.F."/>
        </authorList>
    </citation>
    <scope>NUCLEOTIDE SEQUENCE [LARGE SCALE GENOMIC DNA]</scope>
    <source>
        <strain evidence="1">1</strain>
        <tissue evidence="1">Leaf</tissue>
    </source>
</reference>
<protein>
    <recommendedName>
        <fullName evidence="3">RNase H type-1 domain-containing protein</fullName>
    </recommendedName>
</protein>
<accession>A0A7J9LR63</accession>